<dbReference type="InterPro" id="IPR004210">
    <property type="entry name" value="BESS_motif"/>
</dbReference>
<reference evidence="3" key="1">
    <citation type="journal article" date="2016" name="Insect Biochem. Mol. Biol.">
        <title>Multifaceted biological insights from a draft genome sequence of the tobacco hornworm moth, Manduca sexta.</title>
        <authorList>
            <person name="Kanost M.R."/>
            <person name="Arrese E.L."/>
            <person name="Cao X."/>
            <person name="Chen Y.R."/>
            <person name="Chellapilla S."/>
            <person name="Goldsmith M.R."/>
            <person name="Grosse-Wilde E."/>
            <person name="Heckel D.G."/>
            <person name="Herndon N."/>
            <person name="Jiang H."/>
            <person name="Papanicolaou A."/>
            <person name="Qu J."/>
            <person name="Soulages J.L."/>
            <person name="Vogel H."/>
            <person name="Walters J."/>
            <person name="Waterhouse R.M."/>
            <person name="Ahn S.J."/>
            <person name="Almeida F.C."/>
            <person name="An C."/>
            <person name="Aqrawi P."/>
            <person name="Bretschneider A."/>
            <person name="Bryant W.B."/>
            <person name="Bucks S."/>
            <person name="Chao H."/>
            <person name="Chevignon G."/>
            <person name="Christen J.M."/>
            <person name="Clarke D.F."/>
            <person name="Dittmer N.T."/>
            <person name="Ferguson L.C.F."/>
            <person name="Garavelou S."/>
            <person name="Gordon K.H.J."/>
            <person name="Gunaratna R.T."/>
            <person name="Han Y."/>
            <person name="Hauser F."/>
            <person name="He Y."/>
            <person name="Heidel-Fischer H."/>
            <person name="Hirsh A."/>
            <person name="Hu Y."/>
            <person name="Jiang H."/>
            <person name="Kalra D."/>
            <person name="Klinner C."/>
            <person name="Konig C."/>
            <person name="Kovar C."/>
            <person name="Kroll A.R."/>
            <person name="Kuwar S.S."/>
            <person name="Lee S.L."/>
            <person name="Lehman R."/>
            <person name="Li K."/>
            <person name="Li Z."/>
            <person name="Liang H."/>
            <person name="Lovelace S."/>
            <person name="Lu Z."/>
            <person name="Mansfield J.H."/>
            <person name="McCulloch K.J."/>
            <person name="Mathew T."/>
            <person name="Morton B."/>
            <person name="Muzny D.M."/>
            <person name="Neunemann D."/>
            <person name="Ongeri F."/>
            <person name="Pauchet Y."/>
            <person name="Pu L.L."/>
            <person name="Pyrousis I."/>
            <person name="Rao X.J."/>
            <person name="Redding A."/>
            <person name="Roesel C."/>
            <person name="Sanchez-Gracia A."/>
            <person name="Schaack S."/>
            <person name="Shukla A."/>
            <person name="Tetreau G."/>
            <person name="Wang Y."/>
            <person name="Xiong G.H."/>
            <person name="Traut W."/>
            <person name="Walsh T.K."/>
            <person name="Worley K.C."/>
            <person name="Wu D."/>
            <person name="Wu W."/>
            <person name="Wu Y.Q."/>
            <person name="Zhang X."/>
            <person name="Zou Z."/>
            <person name="Zucker H."/>
            <person name="Briscoe A.D."/>
            <person name="Burmester T."/>
            <person name="Clem R.J."/>
            <person name="Feyereisen R."/>
            <person name="Grimmelikhuijzen C.J.P."/>
            <person name="Hamodrakas S.J."/>
            <person name="Hansson B.S."/>
            <person name="Huguet E."/>
            <person name="Jermiin L.S."/>
            <person name="Lan Q."/>
            <person name="Lehman H.K."/>
            <person name="Lorenzen M."/>
            <person name="Merzendorfer H."/>
            <person name="Michalopoulos I."/>
            <person name="Morton D.B."/>
            <person name="Muthukrishnan S."/>
            <person name="Oakeshott J.G."/>
            <person name="Palmer W."/>
            <person name="Park Y."/>
            <person name="Passarelli A.L."/>
            <person name="Rozas J."/>
            <person name="Schwartz L.M."/>
            <person name="Smith W."/>
            <person name="Southgate A."/>
            <person name="Vilcinskas A."/>
            <person name="Vogt R."/>
            <person name="Wang P."/>
            <person name="Werren J."/>
            <person name="Yu X.Q."/>
            <person name="Zhou J.J."/>
            <person name="Brown S.J."/>
            <person name="Scherer S.E."/>
            <person name="Richards S."/>
            <person name="Blissard G.W."/>
        </authorList>
    </citation>
    <scope>NUCLEOTIDE SEQUENCE</scope>
</reference>
<dbReference type="Pfam" id="PF02944">
    <property type="entry name" value="BESS"/>
    <property type="match status" value="1"/>
</dbReference>
<evidence type="ECO:0000256" key="1">
    <source>
        <dbReference type="PROSITE-ProRule" id="PRU00371"/>
    </source>
</evidence>
<feature type="domain" description="BESS" evidence="2">
    <location>
        <begin position="156"/>
        <end position="195"/>
    </location>
</feature>
<dbReference type="PROSITE" id="PS51031">
    <property type="entry name" value="BESS"/>
    <property type="match status" value="1"/>
</dbReference>
<protein>
    <recommendedName>
        <fullName evidence="2">BESS domain-containing protein</fullName>
    </recommendedName>
</protein>
<gene>
    <name evidence="3" type="ORF">O3G_MSEX002669</name>
</gene>
<comment type="subcellular location">
    <subcellularLocation>
        <location evidence="1">Nucleus</location>
    </subcellularLocation>
</comment>
<evidence type="ECO:0000313" key="3">
    <source>
        <dbReference type="EMBL" id="KAG6443053.1"/>
    </source>
</evidence>
<sequence>MHFSELVTCQPERMYGMDTITIIYYKTHTFVADRKLHGKWRNIRDSYVRHIKRKYGKRGYMYAKNLSFLENIYKQNSNSGSDIDADNNDDTWASDAEDTKHNKLYLKKGLDIKSDNWLSEEEPENVKRKRKSSKRKELEYVESPFPEAACSYSVAEDDDRSFFESLLPAVRSFDLDQKLEFRSNVIAIVKSIRSNNGKFKIDPGSVDDE</sequence>
<dbReference type="GO" id="GO:0005634">
    <property type="term" value="C:nucleus"/>
    <property type="evidence" value="ECO:0007669"/>
    <property type="project" value="UniProtKB-SubCell"/>
</dbReference>
<dbReference type="EMBL" id="JH668299">
    <property type="protein sequence ID" value="KAG6443053.1"/>
    <property type="molecule type" value="Genomic_DNA"/>
</dbReference>
<dbReference type="AlphaFoldDB" id="A0A921YPH9"/>
<dbReference type="GO" id="GO:0003677">
    <property type="term" value="F:DNA binding"/>
    <property type="evidence" value="ECO:0007669"/>
    <property type="project" value="InterPro"/>
</dbReference>
<keyword evidence="4" id="KW-1185">Reference proteome</keyword>
<proteinExistence type="predicted"/>
<accession>A0A921YPH9</accession>
<reference evidence="3" key="2">
    <citation type="submission" date="2020-12" db="EMBL/GenBank/DDBJ databases">
        <authorList>
            <person name="Kanost M."/>
        </authorList>
    </citation>
    <scope>NUCLEOTIDE SEQUENCE</scope>
</reference>
<dbReference type="Proteomes" id="UP000791440">
    <property type="component" value="Unassembled WGS sequence"/>
</dbReference>
<comment type="caution">
    <text evidence="3">The sequence shown here is derived from an EMBL/GenBank/DDBJ whole genome shotgun (WGS) entry which is preliminary data.</text>
</comment>
<evidence type="ECO:0000259" key="2">
    <source>
        <dbReference type="PROSITE" id="PS51031"/>
    </source>
</evidence>
<name>A0A921YPH9_MANSE</name>
<keyword evidence="1" id="KW-0539">Nucleus</keyword>
<evidence type="ECO:0000313" key="4">
    <source>
        <dbReference type="Proteomes" id="UP000791440"/>
    </source>
</evidence>
<organism evidence="3 4">
    <name type="scientific">Manduca sexta</name>
    <name type="common">Tobacco hawkmoth</name>
    <name type="synonym">Tobacco hornworm</name>
    <dbReference type="NCBI Taxonomy" id="7130"/>
    <lineage>
        <taxon>Eukaryota</taxon>
        <taxon>Metazoa</taxon>
        <taxon>Ecdysozoa</taxon>
        <taxon>Arthropoda</taxon>
        <taxon>Hexapoda</taxon>
        <taxon>Insecta</taxon>
        <taxon>Pterygota</taxon>
        <taxon>Neoptera</taxon>
        <taxon>Endopterygota</taxon>
        <taxon>Lepidoptera</taxon>
        <taxon>Glossata</taxon>
        <taxon>Ditrysia</taxon>
        <taxon>Bombycoidea</taxon>
        <taxon>Sphingidae</taxon>
        <taxon>Sphinginae</taxon>
        <taxon>Sphingini</taxon>
        <taxon>Manduca</taxon>
    </lineage>
</organism>